<name>A0A8J7V210_9PROT</name>
<dbReference type="InterPro" id="IPR002347">
    <property type="entry name" value="SDR_fam"/>
</dbReference>
<keyword evidence="4" id="KW-1185">Reference proteome</keyword>
<dbReference type="PRINTS" id="PR00081">
    <property type="entry name" value="GDHRDH"/>
</dbReference>
<proteinExistence type="inferred from homology"/>
<dbReference type="EMBL" id="JAGMWN010000002">
    <property type="protein sequence ID" value="MBP5856661.1"/>
    <property type="molecule type" value="Genomic_DNA"/>
</dbReference>
<dbReference type="PANTHER" id="PTHR43639">
    <property type="entry name" value="OXIDOREDUCTASE, SHORT-CHAIN DEHYDROGENASE/REDUCTASE FAMILY (AFU_ORTHOLOGUE AFUA_5G02870)"/>
    <property type="match status" value="1"/>
</dbReference>
<dbReference type="Pfam" id="PF13561">
    <property type="entry name" value="adh_short_C2"/>
    <property type="match status" value="1"/>
</dbReference>
<dbReference type="PRINTS" id="PR00080">
    <property type="entry name" value="SDRFAMILY"/>
</dbReference>
<dbReference type="Proteomes" id="UP000672602">
    <property type="component" value="Unassembled WGS sequence"/>
</dbReference>
<protein>
    <submittedName>
        <fullName evidence="3">SDR family oxidoreductase</fullName>
    </submittedName>
</protein>
<dbReference type="PANTHER" id="PTHR43639:SF1">
    <property type="entry name" value="SHORT-CHAIN DEHYDROGENASE_REDUCTASE FAMILY PROTEIN"/>
    <property type="match status" value="1"/>
</dbReference>
<evidence type="ECO:0000256" key="2">
    <source>
        <dbReference type="ARBA" id="ARBA00023002"/>
    </source>
</evidence>
<evidence type="ECO:0000256" key="1">
    <source>
        <dbReference type="ARBA" id="ARBA00006484"/>
    </source>
</evidence>
<sequence>MTDDVDPAIPRTALVTGGAKRIGRAVCDGLAADGWRVALHYHGSSEEADEACAEIAAASGRTVVPVRADLADPAETRALIGAAVAAVGPLGLLVNSAAIFEGPDWRETTEGEIDRHMAINFRAPLVLMQEFARALPKDAGGTVVNIIDQRVWNLTPYFPAYTASKTALWTATRQMALALAPRIRVNAVGPGPTLQGPRQSPADFEAQWRGVPLARRTRASEIAEAVLFLARARAVTGQMLALDGGEHLGWRQDSDGTAPVE</sequence>
<gene>
    <name evidence="3" type="ORF">KAJ83_06550</name>
</gene>
<dbReference type="AlphaFoldDB" id="A0A8J7V210"/>
<comment type="caution">
    <text evidence="3">The sequence shown here is derived from an EMBL/GenBank/DDBJ whole genome shotgun (WGS) entry which is preliminary data.</text>
</comment>
<dbReference type="SUPFAM" id="SSF51735">
    <property type="entry name" value="NAD(P)-binding Rossmann-fold domains"/>
    <property type="match status" value="1"/>
</dbReference>
<accession>A0A8J7V210</accession>
<evidence type="ECO:0000313" key="3">
    <source>
        <dbReference type="EMBL" id="MBP5856661.1"/>
    </source>
</evidence>
<dbReference type="InterPro" id="IPR036291">
    <property type="entry name" value="NAD(P)-bd_dom_sf"/>
</dbReference>
<keyword evidence="2" id="KW-0560">Oxidoreductase</keyword>
<evidence type="ECO:0000313" key="4">
    <source>
        <dbReference type="Proteomes" id="UP000672602"/>
    </source>
</evidence>
<dbReference type="GO" id="GO:0016491">
    <property type="term" value="F:oxidoreductase activity"/>
    <property type="evidence" value="ECO:0007669"/>
    <property type="project" value="UniProtKB-KW"/>
</dbReference>
<dbReference type="Gene3D" id="3.40.50.720">
    <property type="entry name" value="NAD(P)-binding Rossmann-like Domain"/>
    <property type="match status" value="1"/>
</dbReference>
<dbReference type="RefSeq" id="WP_210681223.1">
    <property type="nucleotide sequence ID" value="NZ_JAGMWN010000002.1"/>
</dbReference>
<dbReference type="NCBIfam" id="NF006597">
    <property type="entry name" value="PRK09134.1"/>
    <property type="match status" value="1"/>
</dbReference>
<comment type="similarity">
    <text evidence="1">Belongs to the short-chain dehydrogenases/reductases (SDR) family.</text>
</comment>
<organism evidence="3 4">
    <name type="scientific">Marivibrio halodurans</name>
    <dbReference type="NCBI Taxonomy" id="2039722"/>
    <lineage>
        <taxon>Bacteria</taxon>
        <taxon>Pseudomonadati</taxon>
        <taxon>Pseudomonadota</taxon>
        <taxon>Alphaproteobacteria</taxon>
        <taxon>Rhodospirillales</taxon>
        <taxon>Rhodospirillaceae</taxon>
        <taxon>Marivibrio</taxon>
    </lineage>
</organism>
<reference evidence="3" key="1">
    <citation type="submission" date="2021-04" db="EMBL/GenBank/DDBJ databases">
        <authorList>
            <person name="Zhang D.-C."/>
        </authorList>
    </citation>
    <scope>NUCLEOTIDE SEQUENCE</scope>
    <source>
        <strain evidence="3">CGMCC 1.15697</strain>
    </source>
</reference>